<dbReference type="EMBL" id="CP006585">
    <property type="protein sequence ID" value="AGW14416.1"/>
    <property type="molecule type" value="Genomic_DNA"/>
</dbReference>
<dbReference type="AlphaFoldDB" id="T2GE61"/>
<accession>T2GE61</accession>
<feature type="compositionally biased region" description="Polar residues" evidence="1">
    <location>
        <begin position="1"/>
        <end position="14"/>
    </location>
</feature>
<dbReference type="eggNOG" id="COG3664">
    <property type="taxonomic scope" value="Bacteria"/>
</dbReference>
<gene>
    <name evidence="2" type="ORF">DGI_2685</name>
</gene>
<dbReference type="InterPro" id="IPR051923">
    <property type="entry name" value="Glycosyl_Hydrolase_39"/>
</dbReference>
<protein>
    <recommendedName>
        <fullName evidence="4">Glycoside hydrolase family 5 domain-containing protein</fullName>
    </recommendedName>
</protein>
<evidence type="ECO:0008006" key="4">
    <source>
        <dbReference type="Google" id="ProtNLM"/>
    </source>
</evidence>
<feature type="region of interest" description="Disordered" evidence="1">
    <location>
        <begin position="1"/>
        <end position="20"/>
    </location>
</feature>
<dbReference type="PANTHER" id="PTHR12631:SF10">
    <property type="entry name" value="BETA-XYLOSIDASE-LIKE PROTEIN-RELATED"/>
    <property type="match status" value="1"/>
</dbReference>
<name>T2GE61_MEGG1</name>
<feature type="region of interest" description="Disordered" evidence="1">
    <location>
        <begin position="346"/>
        <end position="370"/>
    </location>
</feature>
<dbReference type="SUPFAM" id="SSF51445">
    <property type="entry name" value="(Trans)glycosidases"/>
    <property type="match status" value="1"/>
</dbReference>
<proteinExistence type="predicted"/>
<dbReference type="Proteomes" id="UP000016587">
    <property type="component" value="Chromosome"/>
</dbReference>
<dbReference type="InterPro" id="IPR017853">
    <property type="entry name" value="GH"/>
</dbReference>
<evidence type="ECO:0000256" key="1">
    <source>
        <dbReference type="SAM" id="MobiDB-lite"/>
    </source>
</evidence>
<dbReference type="PATRIC" id="fig|1121448.10.peg.2641"/>
<dbReference type="OrthoDB" id="5442996at2"/>
<dbReference type="RefSeq" id="WP_021761434.1">
    <property type="nucleotide sequence ID" value="NZ_AUBO01000011.1"/>
</dbReference>
<dbReference type="KEGG" id="dgg:DGI_2685"/>
<dbReference type="GO" id="GO:0004553">
    <property type="term" value="F:hydrolase activity, hydrolyzing O-glycosyl compounds"/>
    <property type="evidence" value="ECO:0007669"/>
    <property type="project" value="TreeGrafter"/>
</dbReference>
<reference evidence="3" key="2">
    <citation type="submission" date="2013-07" db="EMBL/GenBank/DDBJ databases">
        <authorList>
            <person name="Morais-Silva F.O."/>
            <person name="Rezende A.M."/>
            <person name="Pimentel C."/>
            <person name="Resende D.M."/>
            <person name="Santos C.I."/>
            <person name="Clemente C."/>
            <person name="de Oliveira L.M."/>
            <person name="da Silva S.M."/>
            <person name="Costa D.A."/>
            <person name="Varela-Raposo A."/>
            <person name="Horacio E.C.A."/>
            <person name="Matos M."/>
            <person name="Flores O."/>
            <person name="Ruiz J.C."/>
            <person name="Rodrigues-Pousada C."/>
        </authorList>
    </citation>
    <scope>NUCLEOTIDE SEQUENCE [LARGE SCALE GENOMIC DNA]</scope>
    <source>
        <strain evidence="3">ATCC 19364 / DSM 1382 / NCIMB 9332 / VKM B-1759</strain>
    </source>
</reference>
<evidence type="ECO:0000313" key="3">
    <source>
        <dbReference type="Proteomes" id="UP000016587"/>
    </source>
</evidence>
<dbReference type="PANTHER" id="PTHR12631">
    <property type="entry name" value="ALPHA-L-IDURONIDASE"/>
    <property type="match status" value="1"/>
</dbReference>
<organism evidence="2 3">
    <name type="scientific">Megalodesulfovibrio gigas (strain ATCC 19364 / DSM 1382 / NCIMB 9332 / VKM B-1759)</name>
    <name type="common">Desulfovibrio gigas</name>
    <dbReference type="NCBI Taxonomy" id="1121448"/>
    <lineage>
        <taxon>Bacteria</taxon>
        <taxon>Pseudomonadati</taxon>
        <taxon>Thermodesulfobacteriota</taxon>
        <taxon>Desulfovibrionia</taxon>
        <taxon>Desulfovibrionales</taxon>
        <taxon>Desulfovibrionaceae</taxon>
        <taxon>Megalodesulfovibrio</taxon>
    </lineage>
</organism>
<dbReference type="HOGENOM" id="CLU_559880_0_0_7"/>
<evidence type="ECO:0000313" key="2">
    <source>
        <dbReference type="EMBL" id="AGW14416.1"/>
    </source>
</evidence>
<reference evidence="2 3" key="1">
    <citation type="journal article" date="2013" name="J. Bacteriol.">
        <title>Roles of HynAB and Ech, the only two hydrogenases found in the model sulfate reducer Desulfovibrio gigas.</title>
        <authorList>
            <person name="Morais-Silva F.O."/>
            <person name="Santos C.I."/>
            <person name="Rodrigues R."/>
            <person name="Pereira I.A."/>
            <person name="Rodrigues-Pousada C."/>
        </authorList>
    </citation>
    <scope>NUCLEOTIDE SEQUENCE [LARGE SCALE GENOMIC DNA]</scope>
    <source>
        <strain evidence="3">ATCC 19364 / DSM 1382 / NCIMB 9332 / VKM B-1759</strain>
    </source>
</reference>
<dbReference type="STRING" id="1121448.DGI_2685"/>
<sequence>MSACSGETHSSTHTRPAGAVPVRSIQAAPASNQLPTLQPVPTMPAAAAAVVSLPWPAALAYLSPLVPVEDAGAQVHEARFFQPILVQAVDGAVPVVLGPDPICLEAAPREHTPGVPPAQNPFGAHPASPKDGTDFSLALDLGLGWHRGAAAWWVAVQSREDLAAGLYRFDRMDAKLAALPPSMEAVVNIMLPERRLAPDRWEVAPGREVYAEFIKTLVTRYARRVRYWQFENEPDLGPGAADLPGFAQLHTFTAGRIRAWQPDARLLFAGFTGLGGEAQLARQLEQVAGRVGTGDAQIFDLHTYGGVGGWMRLDGLYAQLRARLDAAGLGRAAIWMTETGTWTGAPGLPGPAGPPGLAGPAGPMGPQSASVPARLPFQSERDQARELVKRYVHGFFLGIERIFWAWGIKEGFHDRDQMFDVTGLVYDGRGEGDPGDNIPKLGYFAYKRLIRAMLGREGGLIRLDLGPGVHAYQFDREGTPVIIAWKE</sequence>
<keyword evidence="3" id="KW-1185">Reference proteome</keyword>
<dbReference type="Gene3D" id="3.20.20.80">
    <property type="entry name" value="Glycosidases"/>
    <property type="match status" value="1"/>
</dbReference>